<dbReference type="Proteomes" id="UP001162793">
    <property type="component" value="Unassembled WGS sequence"/>
</dbReference>
<feature type="region of interest" description="Disordered" evidence="1">
    <location>
        <begin position="1"/>
        <end position="41"/>
    </location>
</feature>
<sequence length="326" mass="35788">MPRRPISATAPSSSRATVGEASSSRQSPPDSPAVPEGPHRSVYPAAEFSHFRGISTVVGAMYERPPAAYGIPPDIKYAPMAEPMVRCSDGGVRRFPRAEGDNDRYFSQLGNGQIYDIPAKYVTNRIGGINLAADAKHAAFEVNGNTVSPIQVGWQFKAYPLGNGKVMVPQPGFRDCTGACELMMMFDHGHINRDTAHGYEAALGKTRETANLMASLHHQTGWTPILVEHDLNYKTGLFGAAHPSRKQAWRDLASKINDMGPCILRKNGHMVMLDGIREANGQFHLSIRDPFHGTAVEFRDTAKFFTDQFGTPDRAHIEAVFLKRPT</sequence>
<gene>
    <name evidence="2" type="ORF">NKG59_06375</name>
</gene>
<evidence type="ECO:0000256" key="1">
    <source>
        <dbReference type="SAM" id="MobiDB-lite"/>
    </source>
</evidence>
<dbReference type="EMBL" id="JAMYWC010000002">
    <property type="protein sequence ID" value="MCP1171975.1"/>
    <property type="molecule type" value="Genomic_DNA"/>
</dbReference>
<organism evidence="2 3">
    <name type="scientific">Ralstonia chuxiongensis</name>
    <dbReference type="NCBI Taxonomy" id="2957504"/>
    <lineage>
        <taxon>Bacteria</taxon>
        <taxon>Pseudomonadati</taxon>
        <taxon>Pseudomonadota</taxon>
        <taxon>Betaproteobacteria</taxon>
        <taxon>Burkholderiales</taxon>
        <taxon>Burkholderiaceae</taxon>
        <taxon>Ralstonia</taxon>
    </lineage>
</organism>
<protein>
    <submittedName>
        <fullName evidence="2">Uncharacterized protein</fullName>
    </submittedName>
</protein>
<comment type="caution">
    <text evidence="2">The sequence shown here is derived from an EMBL/GenBank/DDBJ whole genome shotgun (WGS) entry which is preliminary data.</text>
</comment>
<evidence type="ECO:0000313" key="3">
    <source>
        <dbReference type="Proteomes" id="UP001162793"/>
    </source>
</evidence>
<reference evidence="3" key="1">
    <citation type="journal article" date="2023" name="Front. Microbiol.">
        <title>Ralstonia chuxiongensis sp. nov., Ralstonia mojiangensis sp. nov., and Ralstonia soli sp. nov., isolated from tobacco fields, are three novel species in the family Burkholderiaceae.</title>
        <authorList>
            <person name="Lu C.H."/>
            <person name="Zhang Y.Y."/>
            <person name="Jiang N."/>
            <person name="Chen W."/>
            <person name="Shao X."/>
            <person name="Zhao Z.M."/>
            <person name="Lu W.L."/>
            <person name="Hu X."/>
            <person name="Xi Y.X."/>
            <person name="Zou S.Y."/>
            <person name="Wei Q.J."/>
            <person name="Lin Z.L."/>
            <person name="Gong L."/>
            <person name="Gai X.T."/>
            <person name="Zhang L.Q."/>
            <person name="Li J.Y."/>
            <person name="Jin Y."/>
            <person name="Xia Z.Y."/>
        </authorList>
    </citation>
    <scope>NUCLEOTIDE SEQUENCE [LARGE SCALE GENOMIC DNA]</scope>
    <source>
        <strain evidence="3">21YRMH01-3</strain>
    </source>
</reference>
<accession>A0AA42BGD5</accession>
<name>A0AA42BGD5_9RALS</name>
<evidence type="ECO:0000313" key="2">
    <source>
        <dbReference type="EMBL" id="MCP1171975.1"/>
    </source>
</evidence>
<feature type="compositionally biased region" description="Polar residues" evidence="1">
    <location>
        <begin position="9"/>
        <end position="28"/>
    </location>
</feature>
<dbReference type="RefSeq" id="WP_253535937.1">
    <property type="nucleotide sequence ID" value="NZ_JAMYWC010000002.1"/>
</dbReference>
<keyword evidence="3" id="KW-1185">Reference proteome</keyword>
<dbReference type="AlphaFoldDB" id="A0AA42BGD5"/>
<proteinExistence type="predicted"/>